<dbReference type="GO" id="GO:0016787">
    <property type="term" value="F:hydrolase activity"/>
    <property type="evidence" value="ECO:0007669"/>
    <property type="project" value="UniProtKB-KW"/>
</dbReference>
<organism evidence="2 3">
    <name type="scientific">Microvirga makkahensis</name>
    <dbReference type="NCBI Taxonomy" id="1128670"/>
    <lineage>
        <taxon>Bacteria</taxon>
        <taxon>Pseudomonadati</taxon>
        <taxon>Pseudomonadota</taxon>
        <taxon>Alphaproteobacteria</taxon>
        <taxon>Hyphomicrobiales</taxon>
        <taxon>Methylobacteriaceae</taxon>
        <taxon>Microvirga</taxon>
    </lineage>
</organism>
<proteinExistence type="predicted"/>
<evidence type="ECO:0000313" key="2">
    <source>
        <dbReference type="EMBL" id="MXQ14893.1"/>
    </source>
</evidence>
<dbReference type="Proteomes" id="UP000436483">
    <property type="component" value="Unassembled WGS sequence"/>
</dbReference>
<keyword evidence="2" id="KW-0378">Hydrolase</keyword>
<dbReference type="Gene3D" id="3.40.710.10">
    <property type="entry name" value="DD-peptidase/beta-lactamase superfamily"/>
    <property type="match status" value="1"/>
</dbReference>
<dbReference type="EMBL" id="WURB01000060">
    <property type="protein sequence ID" value="MXQ14893.1"/>
    <property type="molecule type" value="Genomic_DNA"/>
</dbReference>
<dbReference type="InterPro" id="IPR001466">
    <property type="entry name" value="Beta-lactam-related"/>
</dbReference>
<sequence>MKTHVLLPIVGFLTVAPLQPALAENGLQGFSQERLERIAPVMKEEIAKGTMPGAVTLIARNGQIVHFEAHGSLDAAKTKPMTKDAVFRAFSMTKPFTSVAAMALIEQGKMSLRDPISNWMPEFKQMSVLTEQTDERGRTIRVAVPAKRQITVHDLLRHTSGFTYAGSAPFPELKEAYEKAEIESRNVDLPPEELIKRLASIPLAYEPGTRWEYGVSTDVLGVLVERVASKRLDHLLDEILFKPLKMKDTSFQASPEQMPRLADALDTDPQKVDAWKWVRVEADPGKRYRLGGAAAVTTAEDYFRFAQMMLNKGELDGVRILSRETVEYMMSDHIAGLRGSPAPTTGPGYGFGLGFGVRLQEGVAWVPGSTGDSMWAGAGGTSFTIDPKEKIVGVFMAAAPTPRLHTRFLFKNLLYGALVD</sequence>
<feature type="domain" description="Beta-lactamase-related" evidence="1">
    <location>
        <begin position="42"/>
        <end position="402"/>
    </location>
</feature>
<dbReference type="Pfam" id="PF00144">
    <property type="entry name" value="Beta-lactamase"/>
    <property type="match status" value="1"/>
</dbReference>
<gene>
    <name evidence="2" type="ORF">GR328_26355</name>
</gene>
<keyword evidence="3" id="KW-1185">Reference proteome</keyword>
<dbReference type="PANTHER" id="PTHR43283:SF3">
    <property type="entry name" value="BETA-LACTAMASE FAMILY PROTEIN (AFU_ORTHOLOGUE AFUA_5G07500)"/>
    <property type="match status" value="1"/>
</dbReference>
<accession>A0A7X3MXK5</accession>
<reference evidence="2 3" key="2">
    <citation type="submission" date="2020-01" db="EMBL/GenBank/DDBJ databases">
        <title>Microvirga sp. nov., an arsenate reduction bacterium isolated from Tibet hotspring sediments.</title>
        <authorList>
            <person name="Xian W.-D."/>
            <person name="Li W.-J."/>
        </authorList>
    </citation>
    <scope>NUCLEOTIDE SEQUENCE [LARGE SCALE GENOMIC DNA]</scope>
    <source>
        <strain evidence="2 3">KCTC 23863</strain>
    </source>
</reference>
<dbReference type="InterPro" id="IPR050789">
    <property type="entry name" value="Diverse_Enzym_Activities"/>
</dbReference>
<dbReference type="InterPro" id="IPR012338">
    <property type="entry name" value="Beta-lactam/transpept-like"/>
</dbReference>
<comment type="caution">
    <text evidence="2">The sequence shown here is derived from an EMBL/GenBank/DDBJ whole genome shotgun (WGS) entry which is preliminary data.</text>
</comment>
<dbReference type="AlphaFoldDB" id="A0A7X3MXK5"/>
<dbReference type="RefSeq" id="WP_160888595.1">
    <property type="nucleotide sequence ID" value="NZ_WURB01000060.1"/>
</dbReference>
<dbReference type="SUPFAM" id="SSF56601">
    <property type="entry name" value="beta-lactamase/transpeptidase-like"/>
    <property type="match status" value="1"/>
</dbReference>
<evidence type="ECO:0000313" key="3">
    <source>
        <dbReference type="Proteomes" id="UP000436483"/>
    </source>
</evidence>
<dbReference type="OrthoDB" id="9808046at2"/>
<name>A0A7X3MXK5_9HYPH</name>
<reference evidence="2 3" key="1">
    <citation type="submission" date="2019-12" db="EMBL/GenBank/DDBJ databases">
        <authorList>
            <person name="Yuan C.-G."/>
        </authorList>
    </citation>
    <scope>NUCLEOTIDE SEQUENCE [LARGE SCALE GENOMIC DNA]</scope>
    <source>
        <strain evidence="2 3">KCTC 23863</strain>
    </source>
</reference>
<dbReference type="PANTHER" id="PTHR43283">
    <property type="entry name" value="BETA-LACTAMASE-RELATED"/>
    <property type="match status" value="1"/>
</dbReference>
<protein>
    <submittedName>
        <fullName evidence="2">Serine hydrolase</fullName>
    </submittedName>
</protein>
<evidence type="ECO:0000259" key="1">
    <source>
        <dbReference type="Pfam" id="PF00144"/>
    </source>
</evidence>